<dbReference type="EC" id="2.4.1.25" evidence="3 10"/>
<evidence type="ECO:0000256" key="2">
    <source>
        <dbReference type="ARBA" id="ARBA00005684"/>
    </source>
</evidence>
<dbReference type="EMBL" id="MHKE01000013">
    <property type="protein sequence ID" value="OGY83656.1"/>
    <property type="molecule type" value="Genomic_DNA"/>
</dbReference>
<evidence type="ECO:0000256" key="9">
    <source>
        <dbReference type="ARBA" id="ARBA00031501"/>
    </source>
</evidence>
<dbReference type="GO" id="GO:0005975">
    <property type="term" value="P:carbohydrate metabolic process"/>
    <property type="evidence" value="ECO:0007669"/>
    <property type="project" value="InterPro"/>
</dbReference>
<gene>
    <name evidence="11" type="ORF">A2898_05745</name>
</gene>
<name>A0A1G2B4K9_9BACT</name>
<dbReference type="STRING" id="1798543.A2898_05745"/>
<evidence type="ECO:0000313" key="12">
    <source>
        <dbReference type="Proteomes" id="UP000179164"/>
    </source>
</evidence>
<keyword evidence="7 10" id="KW-0119">Carbohydrate metabolism</keyword>
<keyword evidence="6 10" id="KW-0808">Transferase</keyword>
<dbReference type="InterPro" id="IPR017853">
    <property type="entry name" value="GH"/>
</dbReference>
<organism evidence="11 12">
    <name type="scientific">Candidatus Kerfeldbacteria bacterium RIFCSPLOWO2_01_FULL_48_11</name>
    <dbReference type="NCBI Taxonomy" id="1798543"/>
    <lineage>
        <taxon>Bacteria</taxon>
        <taxon>Candidatus Kerfeldiibacteriota</taxon>
    </lineage>
</organism>
<dbReference type="Gene3D" id="3.20.20.80">
    <property type="entry name" value="Glycosidases"/>
    <property type="match status" value="1"/>
</dbReference>
<comment type="similarity">
    <text evidence="2 10">Belongs to the disproportionating enzyme family.</text>
</comment>
<evidence type="ECO:0000256" key="8">
    <source>
        <dbReference type="ARBA" id="ARBA00031423"/>
    </source>
</evidence>
<dbReference type="PANTHER" id="PTHR32438">
    <property type="entry name" value="4-ALPHA-GLUCANOTRANSFERASE DPE1, CHLOROPLASTIC/AMYLOPLASTIC"/>
    <property type="match status" value="1"/>
</dbReference>
<evidence type="ECO:0000256" key="1">
    <source>
        <dbReference type="ARBA" id="ARBA00000439"/>
    </source>
</evidence>
<dbReference type="SUPFAM" id="SSF51445">
    <property type="entry name" value="(Trans)glycosidases"/>
    <property type="match status" value="1"/>
</dbReference>
<proteinExistence type="inferred from homology"/>
<reference evidence="11 12" key="1">
    <citation type="journal article" date="2016" name="Nat. Commun.">
        <title>Thousands of microbial genomes shed light on interconnected biogeochemical processes in an aquifer system.</title>
        <authorList>
            <person name="Anantharaman K."/>
            <person name="Brown C.T."/>
            <person name="Hug L.A."/>
            <person name="Sharon I."/>
            <person name="Castelle C.J."/>
            <person name="Probst A.J."/>
            <person name="Thomas B.C."/>
            <person name="Singh A."/>
            <person name="Wilkins M.J."/>
            <person name="Karaoz U."/>
            <person name="Brodie E.L."/>
            <person name="Williams K.H."/>
            <person name="Hubbard S.S."/>
            <person name="Banfield J.F."/>
        </authorList>
    </citation>
    <scope>NUCLEOTIDE SEQUENCE [LARGE SCALE GENOMIC DNA]</scope>
</reference>
<comment type="catalytic activity">
    <reaction evidence="1 10">
        <text>Transfers a segment of a (1-&gt;4)-alpha-D-glucan to a new position in an acceptor, which may be glucose or a (1-&gt;4)-alpha-D-glucan.</text>
        <dbReference type="EC" id="2.4.1.25"/>
    </reaction>
</comment>
<keyword evidence="5 10" id="KW-0328">Glycosyltransferase</keyword>
<dbReference type="PANTHER" id="PTHR32438:SF5">
    <property type="entry name" value="4-ALPHA-GLUCANOTRANSFERASE DPE1, CHLOROPLASTIC_AMYLOPLASTIC"/>
    <property type="match status" value="1"/>
</dbReference>
<sequence length="493" mass="57078">MKTRRSGILLHPTSLPSPYGIGDLGPEAYAFVDFLKKAGQTLWQVLPLAIPDETGSPYASASAFAGNWFIISPEILCAQGILPEKYLPRERPVGNVHYERIIPERRQMMWEALHHFDQTATQRLHRAFETFCRTERSWIRDYALFSAFKDRCGGKPWRRWPAGIATQRPSTLRVWEKRCTDDIRLYLFAQWVFYQQWFSLKAYANRRGIQIIGDVPFFVRYDSAVVWAHPELFLLDRRRQPQAVSGVPPDYFSRRGQVWGDPQYDWEYMRGSSFHWWVQRFAHARRMYDIVRLDHFRGYCALWHITRGAKTSRNGKWVHVPGQELFSKVKNSLGDVPFIAEDLGAITDDVVALRKRFALPTTRVLQFGFGGDPNNNHSPYNVPLNAVVYTGTHDNSTARGWITKDASPLERRNALLTLKAGVSSFAWKLIVTGMRSRANVFITTIQDVLNLGNEARLNRPGTKRKNWDWRMDINALPTRLARRLHALTKSTRR</sequence>
<accession>A0A1G2B4K9</accession>
<dbReference type="Pfam" id="PF02446">
    <property type="entry name" value="Glyco_hydro_77"/>
    <property type="match status" value="1"/>
</dbReference>
<protein>
    <recommendedName>
        <fullName evidence="4 10">4-alpha-glucanotransferase</fullName>
        <ecNumber evidence="3 10">2.4.1.25</ecNumber>
    </recommendedName>
    <alternativeName>
        <fullName evidence="8 10">Amylomaltase</fullName>
    </alternativeName>
    <alternativeName>
        <fullName evidence="9 10">Disproportionating enzyme</fullName>
    </alternativeName>
</protein>
<dbReference type="NCBIfam" id="TIGR00217">
    <property type="entry name" value="malQ"/>
    <property type="match status" value="1"/>
</dbReference>
<evidence type="ECO:0000256" key="6">
    <source>
        <dbReference type="ARBA" id="ARBA00022679"/>
    </source>
</evidence>
<dbReference type="Proteomes" id="UP000179164">
    <property type="component" value="Unassembled WGS sequence"/>
</dbReference>
<evidence type="ECO:0000256" key="10">
    <source>
        <dbReference type="RuleBase" id="RU361207"/>
    </source>
</evidence>
<evidence type="ECO:0000313" key="11">
    <source>
        <dbReference type="EMBL" id="OGY83656.1"/>
    </source>
</evidence>
<dbReference type="InterPro" id="IPR003385">
    <property type="entry name" value="Glyco_hydro_77"/>
</dbReference>
<comment type="caution">
    <text evidence="11">The sequence shown here is derived from an EMBL/GenBank/DDBJ whole genome shotgun (WGS) entry which is preliminary data.</text>
</comment>
<evidence type="ECO:0000256" key="5">
    <source>
        <dbReference type="ARBA" id="ARBA00022676"/>
    </source>
</evidence>
<evidence type="ECO:0000256" key="7">
    <source>
        <dbReference type="ARBA" id="ARBA00023277"/>
    </source>
</evidence>
<evidence type="ECO:0000256" key="3">
    <source>
        <dbReference type="ARBA" id="ARBA00012560"/>
    </source>
</evidence>
<evidence type="ECO:0000256" key="4">
    <source>
        <dbReference type="ARBA" id="ARBA00020295"/>
    </source>
</evidence>
<dbReference type="GO" id="GO:0004134">
    <property type="term" value="F:4-alpha-glucanotransferase activity"/>
    <property type="evidence" value="ECO:0007669"/>
    <property type="project" value="UniProtKB-EC"/>
</dbReference>
<dbReference type="AlphaFoldDB" id="A0A1G2B4K9"/>
<dbReference type="NCBIfam" id="NF011080">
    <property type="entry name" value="PRK14508.1-3"/>
    <property type="match status" value="1"/>
</dbReference>